<dbReference type="Pfam" id="PF09655">
    <property type="entry name" value="Nitr_red_assoc"/>
    <property type="match status" value="1"/>
</dbReference>
<name>A0A1L1PKM3_HYDIT</name>
<keyword evidence="2" id="KW-1185">Reference proteome</keyword>
<proteinExistence type="predicted"/>
<dbReference type="EMBL" id="CCAE010000084">
    <property type="protein sequence ID" value="CDN90448.1"/>
    <property type="molecule type" value="Genomic_DNA"/>
</dbReference>
<dbReference type="Proteomes" id="UP000028878">
    <property type="component" value="Unassembled WGS sequence"/>
</dbReference>
<reference evidence="2" key="1">
    <citation type="submission" date="2014-02" db="EMBL/GenBank/DDBJ databases">
        <authorList>
            <person name="Gan H."/>
        </authorList>
    </citation>
    <scope>NUCLEOTIDE SEQUENCE [LARGE SCALE GENOMIC DNA]</scope>
    <source>
        <strain evidence="2">S1</strain>
    </source>
</reference>
<dbReference type="InterPro" id="IPR013481">
    <property type="entry name" value="NarM"/>
</dbReference>
<dbReference type="RefSeq" id="WP_009520591.1">
    <property type="nucleotide sequence ID" value="NZ_CCAE010000084.1"/>
</dbReference>
<accession>A0A1L1PKM3</accession>
<gene>
    <name evidence="1" type="ORF">BN948_04892</name>
</gene>
<sequence>MIDFACQRKQEYAYRQFGANYMQFKMSADLQPTVRLPFEPCEAQALTWLPLAVRYKLDQASLKLPLKAWQRLPRKHRERLLALPPGSAFEAQAVSAGAFHKPSRERIPSAFVDYVSRKVREKHASMLQAYPEQCAQSEPC</sequence>
<evidence type="ECO:0000313" key="1">
    <source>
        <dbReference type="EMBL" id="CDN90448.1"/>
    </source>
</evidence>
<reference evidence="2" key="2">
    <citation type="submission" date="2014-11" db="EMBL/GenBank/DDBJ databases">
        <title>Draft genome sequence of Hydrogenophaga intermedia S1.</title>
        <authorList>
            <person name="Gan H.M."/>
            <person name="Chew T.H."/>
            <person name="Stolz A."/>
        </authorList>
    </citation>
    <scope>NUCLEOTIDE SEQUENCE [LARGE SCALE GENOMIC DNA]</scope>
    <source>
        <strain evidence="2">S1</strain>
    </source>
</reference>
<protein>
    <submittedName>
        <fullName evidence="1">Uncharacterized protein</fullName>
    </submittedName>
</protein>
<organism evidence="1 2">
    <name type="scientific">Hydrogenophaga intermedia</name>
    <dbReference type="NCBI Taxonomy" id="65786"/>
    <lineage>
        <taxon>Bacteria</taxon>
        <taxon>Pseudomonadati</taxon>
        <taxon>Pseudomonadota</taxon>
        <taxon>Betaproteobacteria</taxon>
        <taxon>Burkholderiales</taxon>
        <taxon>Comamonadaceae</taxon>
        <taxon>Hydrogenophaga</taxon>
    </lineage>
</organism>
<evidence type="ECO:0000313" key="2">
    <source>
        <dbReference type="Proteomes" id="UP000028878"/>
    </source>
</evidence>
<dbReference type="AlphaFoldDB" id="A0A1L1PKM3"/>